<comment type="caution">
    <text evidence="1">The sequence shown here is derived from an EMBL/GenBank/DDBJ whole genome shotgun (WGS) entry which is preliminary data.</text>
</comment>
<gene>
    <name evidence="1" type="ORF">LUA448_LOCUS20003</name>
</gene>
<evidence type="ECO:0000313" key="2">
    <source>
        <dbReference type="Proteomes" id="UP000663833"/>
    </source>
</evidence>
<evidence type="ECO:0000313" key="1">
    <source>
        <dbReference type="EMBL" id="CAF3427174.1"/>
    </source>
</evidence>
<accession>A0A818CU65</accession>
<dbReference type="AlphaFoldDB" id="A0A818CU65"/>
<dbReference type="EMBL" id="CAJNYD010002542">
    <property type="protein sequence ID" value="CAF3427174.1"/>
    <property type="molecule type" value="Genomic_DNA"/>
</dbReference>
<proteinExistence type="predicted"/>
<protein>
    <submittedName>
        <fullName evidence="1">Uncharacterized protein</fullName>
    </submittedName>
</protein>
<reference evidence="1" key="1">
    <citation type="submission" date="2021-02" db="EMBL/GenBank/DDBJ databases">
        <authorList>
            <person name="Nowell W R."/>
        </authorList>
    </citation>
    <scope>NUCLEOTIDE SEQUENCE</scope>
</reference>
<organism evidence="1 2">
    <name type="scientific">Rotaria socialis</name>
    <dbReference type="NCBI Taxonomy" id="392032"/>
    <lineage>
        <taxon>Eukaryota</taxon>
        <taxon>Metazoa</taxon>
        <taxon>Spiralia</taxon>
        <taxon>Gnathifera</taxon>
        <taxon>Rotifera</taxon>
        <taxon>Eurotatoria</taxon>
        <taxon>Bdelloidea</taxon>
        <taxon>Philodinida</taxon>
        <taxon>Philodinidae</taxon>
        <taxon>Rotaria</taxon>
    </lineage>
</organism>
<name>A0A818CU65_9BILA</name>
<dbReference type="Proteomes" id="UP000663833">
    <property type="component" value="Unassembled WGS sequence"/>
</dbReference>
<sequence length="204" mass="23579">MTKQKFQSANSKFENILSDMHDANKYSSLTSINPRFEETEVACAERSNEPSLTKLSTLTHNKCQSYYEEHAKSNRMSLSTTDESGSLTLLNKKELRSLGHKNRVQYLINKQQSDGLWNFDANRKTINDLTGKPLAMFQSSEINGNTQILVTAIVIILFEVKFMEFRSLWEDAADKARQRLITLLNNDWKQLVTLFRHIRVTLDR</sequence>